<dbReference type="PRINTS" id="PR00261">
    <property type="entry name" value="LDLRECEPTOR"/>
</dbReference>
<dbReference type="AlphaFoldDB" id="A0AA47M3A3"/>
<feature type="disulfide bond" evidence="10">
    <location>
        <begin position="263"/>
        <end position="275"/>
    </location>
</feature>
<dbReference type="PROSITE" id="PS50068">
    <property type="entry name" value="LDLRA_2"/>
    <property type="match status" value="7"/>
</dbReference>
<dbReference type="GO" id="GO:0043235">
    <property type="term" value="C:receptor complex"/>
    <property type="evidence" value="ECO:0007669"/>
    <property type="project" value="TreeGrafter"/>
</dbReference>
<dbReference type="InterPro" id="IPR028002">
    <property type="entry name" value="Myb_DNA-bind_5"/>
</dbReference>
<dbReference type="Pfam" id="PF00057">
    <property type="entry name" value="Ldl_recept_a"/>
    <property type="match status" value="7"/>
</dbReference>
<feature type="disulfide bond" evidence="10">
    <location>
        <begin position="232"/>
        <end position="250"/>
    </location>
</feature>
<feature type="domain" description="Myb/SANT-like DNA-binding" evidence="11">
    <location>
        <begin position="5"/>
        <end position="72"/>
    </location>
</feature>
<keyword evidence="9" id="KW-0325">Glycoprotein</keyword>
<feature type="disulfide bond" evidence="10">
    <location>
        <begin position="195"/>
        <end position="213"/>
    </location>
</feature>
<feature type="disulfide bond" evidence="10">
    <location>
        <begin position="302"/>
        <end position="314"/>
    </location>
</feature>
<name>A0AA47M3A3_MERPO</name>
<evidence type="ECO:0000256" key="6">
    <source>
        <dbReference type="ARBA" id="ARBA00023136"/>
    </source>
</evidence>
<evidence type="ECO:0000256" key="10">
    <source>
        <dbReference type="PROSITE-ProRule" id="PRU00124"/>
    </source>
</evidence>
<dbReference type="PANTHER" id="PTHR22722:SF14">
    <property type="entry name" value="MEGALIN, ISOFORM A"/>
    <property type="match status" value="1"/>
</dbReference>
<evidence type="ECO:0000256" key="5">
    <source>
        <dbReference type="ARBA" id="ARBA00022989"/>
    </source>
</evidence>
<feature type="disulfide bond" evidence="10">
    <location>
        <begin position="321"/>
        <end position="336"/>
    </location>
</feature>
<reference evidence="12" key="1">
    <citation type="journal article" date="2023" name="Front. Mar. Sci.">
        <title>A new Merluccius polli reference genome to investigate the effects of global change in West African waters.</title>
        <authorList>
            <person name="Mateo J.L."/>
            <person name="Blanco-Fernandez C."/>
            <person name="Garcia-Vazquez E."/>
            <person name="Machado-Schiaffino G."/>
        </authorList>
    </citation>
    <scope>NUCLEOTIDE SEQUENCE</scope>
    <source>
        <strain evidence="12">C29</strain>
        <tissue evidence="12">Fin</tissue>
    </source>
</reference>
<feature type="disulfide bond" evidence="10">
    <location>
        <begin position="102"/>
        <end position="117"/>
    </location>
</feature>
<evidence type="ECO:0000256" key="7">
    <source>
        <dbReference type="ARBA" id="ARBA00023157"/>
    </source>
</evidence>
<evidence type="ECO:0000259" key="11">
    <source>
        <dbReference type="Pfam" id="PF13873"/>
    </source>
</evidence>
<feature type="disulfide bond" evidence="10">
    <location>
        <begin position="90"/>
        <end position="108"/>
    </location>
</feature>
<protein>
    <submittedName>
        <fullName evidence="12">Low-density lipoprotein receptor-related protein 2</fullName>
    </submittedName>
</protein>
<dbReference type="SMART" id="SM00192">
    <property type="entry name" value="LDLa"/>
    <property type="match status" value="7"/>
</dbReference>
<evidence type="ECO:0000256" key="3">
    <source>
        <dbReference type="ARBA" id="ARBA00022729"/>
    </source>
</evidence>
<dbReference type="InterPro" id="IPR051221">
    <property type="entry name" value="LDLR-related"/>
</dbReference>
<evidence type="ECO:0000256" key="4">
    <source>
        <dbReference type="ARBA" id="ARBA00022737"/>
    </source>
</evidence>
<feature type="disulfide bond" evidence="10">
    <location>
        <begin position="188"/>
        <end position="200"/>
    </location>
</feature>
<dbReference type="SUPFAM" id="SSF57424">
    <property type="entry name" value="LDL receptor-like module"/>
    <property type="match status" value="7"/>
</dbReference>
<dbReference type="FunFam" id="4.10.400.10:FF:000034">
    <property type="entry name" value="Low-density lipoprotein receptor-related protein 2"/>
    <property type="match status" value="3"/>
</dbReference>
<dbReference type="Proteomes" id="UP001174136">
    <property type="component" value="Unassembled WGS sequence"/>
</dbReference>
<dbReference type="GO" id="GO:0005886">
    <property type="term" value="C:plasma membrane"/>
    <property type="evidence" value="ECO:0007669"/>
    <property type="project" value="TreeGrafter"/>
</dbReference>
<sequence length="398" mass="43590">MNKGKKRHFTESELEIVVNDVEPRREILSGPVSRDQYEEEGDEWERVCEAVHAVGSEQRTHTQVKKKWSDLKVEGFSSVEGDCGGGQFACTNGQCIDLAWRCDGTKDCTDDSDELNCPLASCSPLQFSCLTGGECISSDFVCDGEPDCGDGSDEQRACASQHLVPRWNQDGRRVSEARCVVVPEGRTCSAGQFTCLEGQCIPSKYRCDRVTDCRDISDENNCNYPQCTEKTCANGACYNTSQHCNGLLDCRDGSDELNCTAHCLLHHFQCTNGNCVPLALVCDHWNDCEDNSDEQGCVYQSCSGSEFSCASGRCIPQHWVCDRFNDCGDYSDEKGCDSNSRDCYPGEWGCPGSPACVAVSKVCDGAPDCPWGADEANATAHQTCSKSRDPTTCPHTDR</sequence>
<evidence type="ECO:0000313" key="13">
    <source>
        <dbReference type="Proteomes" id="UP001174136"/>
    </source>
</evidence>
<keyword evidence="8 12" id="KW-0675">Receptor</keyword>
<dbReference type="PROSITE" id="PS01209">
    <property type="entry name" value="LDLRA_1"/>
    <property type="match status" value="2"/>
</dbReference>
<keyword evidence="2" id="KW-0812">Transmembrane</keyword>
<dbReference type="GO" id="GO:0016192">
    <property type="term" value="P:vesicle-mediated transport"/>
    <property type="evidence" value="ECO:0007669"/>
    <property type="project" value="UniProtKB-ARBA"/>
</dbReference>
<feature type="disulfide bond" evidence="10">
    <location>
        <begin position="207"/>
        <end position="222"/>
    </location>
</feature>
<dbReference type="InterPro" id="IPR023415">
    <property type="entry name" value="LDLR_class-A_CS"/>
</dbReference>
<dbReference type="Gene3D" id="4.10.400.10">
    <property type="entry name" value="Low-density Lipoprotein Receptor"/>
    <property type="match status" value="7"/>
</dbReference>
<feature type="disulfide bond" evidence="10">
    <location>
        <begin position="282"/>
        <end position="297"/>
    </location>
</feature>
<dbReference type="InterPro" id="IPR002172">
    <property type="entry name" value="LDrepeatLR_classA_rpt"/>
</dbReference>
<evidence type="ECO:0000256" key="8">
    <source>
        <dbReference type="ARBA" id="ARBA00023170"/>
    </source>
</evidence>
<feature type="disulfide bond" evidence="10">
    <location>
        <begin position="309"/>
        <end position="327"/>
    </location>
</feature>
<evidence type="ECO:0000256" key="1">
    <source>
        <dbReference type="ARBA" id="ARBA00004167"/>
    </source>
</evidence>
<dbReference type="FunFam" id="4.10.400.10:FF:000002">
    <property type="entry name" value="Low-density lipoprotein receptor-related protein 1"/>
    <property type="match status" value="1"/>
</dbReference>
<gene>
    <name evidence="12" type="primary">Lrp2_9</name>
    <name evidence="12" type="ORF">N1851_032072</name>
</gene>
<proteinExistence type="predicted"/>
<feature type="disulfide bond" evidence="10">
    <location>
        <begin position="244"/>
        <end position="259"/>
    </location>
</feature>
<comment type="subcellular location">
    <subcellularLocation>
        <location evidence="1">Membrane</location>
        <topology evidence="1">Single-pass membrane protein</topology>
    </subcellularLocation>
</comment>
<evidence type="ECO:0000256" key="2">
    <source>
        <dbReference type="ARBA" id="ARBA00022692"/>
    </source>
</evidence>
<dbReference type="InterPro" id="IPR036055">
    <property type="entry name" value="LDL_receptor-like_sf"/>
</dbReference>
<accession>A0AA47M3A3</accession>
<evidence type="ECO:0000313" key="12">
    <source>
        <dbReference type="EMBL" id="KAK0132821.1"/>
    </source>
</evidence>
<feature type="disulfide bond" evidence="10">
    <location>
        <begin position="83"/>
        <end position="95"/>
    </location>
</feature>
<feature type="disulfide bond" evidence="10">
    <location>
        <begin position="270"/>
        <end position="288"/>
    </location>
</feature>
<keyword evidence="13" id="KW-1185">Reference proteome</keyword>
<dbReference type="CDD" id="cd00112">
    <property type="entry name" value="LDLa"/>
    <property type="match status" value="6"/>
</dbReference>
<keyword evidence="12" id="KW-0449">Lipoprotein</keyword>
<evidence type="ECO:0000256" key="9">
    <source>
        <dbReference type="ARBA" id="ARBA00023180"/>
    </source>
</evidence>
<dbReference type="FunFam" id="4.10.400.10:FF:000147">
    <property type="entry name" value="Low-density lipoprotein receptor-related protein 2"/>
    <property type="match status" value="1"/>
</dbReference>
<dbReference type="Pfam" id="PF13873">
    <property type="entry name" value="Myb_DNA-bind_5"/>
    <property type="match status" value="1"/>
</dbReference>
<comment type="caution">
    <text evidence="10">Lacks conserved residue(s) required for the propagation of feature annotation.</text>
</comment>
<dbReference type="EMBL" id="JAOPHQ010006092">
    <property type="protein sequence ID" value="KAK0132821.1"/>
    <property type="molecule type" value="Genomic_DNA"/>
</dbReference>
<comment type="caution">
    <text evidence="12">The sequence shown here is derived from an EMBL/GenBank/DDBJ whole genome shotgun (WGS) entry which is preliminary data.</text>
</comment>
<organism evidence="12 13">
    <name type="scientific">Merluccius polli</name>
    <name type="common">Benguela hake</name>
    <name type="synonym">Merluccius cadenati</name>
    <dbReference type="NCBI Taxonomy" id="89951"/>
    <lineage>
        <taxon>Eukaryota</taxon>
        <taxon>Metazoa</taxon>
        <taxon>Chordata</taxon>
        <taxon>Craniata</taxon>
        <taxon>Vertebrata</taxon>
        <taxon>Euteleostomi</taxon>
        <taxon>Actinopterygii</taxon>
        <taxon>Neopterygii</taxon>
        <taxon>Teleostei</taxon>
        <taxon>Neoteleostei</taxon>
        <taxon>Acanthomorphata</taxon>
        <taxon>Zeiogadaria</taxon>
        <taxon>Gadariae</taxon>
        <taxon>Gadiformes</taxon>
        <taxon>Gadoidei</taxon>
        <taxon>Merlucciidae</taxon>
        <taxon>Merluccius</taxon>
    </lineage>
</organism>
<dbReference type="FunFam" id="4.10.400.10:FF:000011">
    <property type="entry name" value="Low-density lipoprotein receptor-related protein 1"/>
    <property type="match status" value="1"/>
</dbReference>
<dbReference type="PANTHER" id="PTHR22722">
    <property type="entry name" value="LOW-DENSITY LIPOPROTEIN RECEPTOR-RELATED PROTEIN 2-RELATED"/>
    <property type="match status" value="1"/>
</dbReference>
<keyword evidence="5" id="KW-1133">Transmembrane helix</keyword>
<keyword evidence="3" id="KW-0732">Signal</keyword>
<keyword evidence="4" id="KW-0677">Repeat</keyword>
<keyword evidence="6" id="KW-0472">Membrane</keyword>
<keyword evidence="7 10" id="KW-1015">Disulfide bond</keyword>